<dbReference type="GO" id="GO:0000160">
    <property type="term" value="P:phosphorelay signal transduction system"/>
    <property type="evidence" value="ECO:0007669"/>
    <property type="project" value="InterPro"/>
</dbReference>
<evidence type="ECO:0000259" key="2">
    <source>
        <dbReference type="PROSITE" id="PS50110"/>
    </source>
</evidence>
<proteinExistence type="predicted"/>
<sequence>MQKILVIDDEKPTLKMFGLLLGALGYETLTAENGREGVDAFREHRPEIVLTDIKMPIMDGIEALREIKRIDPHAEVVIITGHGDMELAIEALNLDATDFINKPVQRQTLAQALERAKQRLALSRNEQTQIAVEQDGDTVVLALRGNLTGLSEKALRNGFEQAANKGGKAMKLRFDANASINGAGISALAELLTGYCESGGQVAVEGLSDNFRTVFDMVGISRLVRYIS</sequence>
<gene>
    <name evidence="4" type="ORF">F8A88_11255</name>
</gene>
<dbReference type="PANTHER" id="PTHR43228:SF1">
    <property type="entry name" value="TWO-COMPONENT RESPONSE REGULATOR ARR22"/>
    <property type="match status" value="1"/>
</dbReference>
<keyword evidence="1" id="KW-0597">Phosphoprotein</keyword>
<dbReference type="Gene3D" id="3.30.750.24">
    <property type="entry name" value="STAS domain"/>
    <property type="match status" value="1"/>
</dbReference>
<dbReference type="InterPro" id="IPR011006">
    <property type="entry name" value="CheY-like_superfamily"/>
</dbReference>
<dbReference type="CDD" id="cd07043">
    <property type="entry name" value="STAS_anti-anti-sigma_factors"/>
    <property type="match status" value="1"/>
</dbReference>
<dbReference type="PANTHER" id="PTHR43228">
    <property type="entry name" value="TWO-COMPONENT RESPONSE REGULATOR"/>
    <property type="match status" value="1"/>
</dbReference>
<dbReference type="InterPro" id="IPR052048">
    <property type="entry name" value="ST_Response_Regulator"/>
</dbReference>
<accession>A0A6N6N4E5</accession>
<feature type="domain" description="Response regulatory" evidence="2">
    <location>
        <begin position="3"/>
        <end position="117"/>
    </location>
</feature>
<dbReference type="Pfam" id="PF01740">
    <property type="entry name" value="STAS"/>
    <property type="match status" value="1"/>
</dbReference>
<dbReference type="AlphaFoldDB" id="A0A6N6N4E5"/>
<dbReference type="EMBL" id="WAIE01000004">
    <property type="protein sequence ID" value="KAB1441564.1"/>
    <property type="molecule type" value="Genomic_DNA"/>
</dbReference>
<keyword evidence="5" id="KW-1185">Reference proteome</keyword>
<comment type="caution">
    <text evidence="4">The sequence shown here is derived from an EMBL/GenBank/DDBJ whole genome shotgun (WGS) entry which is preliminary data.</text>
</comment>
<organism evidence="4 5">
    <name type="scientific">Pseudodesulfovibrio senegalensis</name>
    <dbReference type="NCBI Taxonomy" id="1721087"/>
    <lineage>
        <taxon>Bacteria</taxon>
        <taxon>Pseudomonadati</taxon>
        <taxon>Thermodesulfobacteriota</taxon>
        <taxon>Desulfovibrionia</taxon>
        <taxon>Desulfovibrionales</taxon>
        <taxon>Desulfovibrionaceae</taxon>
    </lineage>
</organism>
<evidence type="ECO:0000313" key="5">
    <source>
        <dbReference type="Proteomes" id="UP000438699"/>
    </source>
</evidence>
<dbReference type="OrthoDB" id="9800029at2"/>
<evidence type="ECO:0000313" key="4">
    <source>
        <dbReference type="EMBL" id="KAB1441564.1"/>
    </source>
</evidence>
<dbReference type="Pfam" id="PF00072">
    <property type="entry name" value="Response_reg"/>
    <property type="match status" value="1"/>
</dbReference>
<evidence type="ECO:0000256" key="1">
    <source>
        <dbReference type="PROSITE-ProRule" id="PRU00169"/>
    </source>
</evidence>
<dbReference type="InterPro" id="IPR002645">
    <property type="entry name" value="STAS_dom"/>
</dbReference>
<dbReference type="Gene3D" id="3.40.50.2300">
    <property type="match status" value="1"/>
</dbReference>
<dbReference type="InterPro" id="IPR036513">
    <property type="entry name" value="STAS_dom_sf"/>
</dbReference>
<dbReference type="PROSITE" id="PS50801">
    <property type="entry name" value="STAS"/>
    <property type="match status" value="1"/>
</dbReference>
<dbReference type="CDD" id="cd17536">
    <property type="entry name" value="REC_YesN-like"/>
    <property type="match status" value="1"/>
</dbReference>
<feature type="domain" description="STAS" evidence="3">
    <location>
        <begin position="128"/>
        <end position="228"/>
    </location>
</feature>
<feature type="modified residue" description="4-aspartylphosphate" evidence="1">
    <location>
        <position position="52"/>
    </location>
</feature>
<evidence type="ECO:0000259" key="3">
    <source>
        <dbReference type="PROSITE" id="PS50801"/>
    </source>
</evidence>
<dbReference type="PROSITE" id="PS50110">
    <property type="entry name" value="RESPONSE_REGULATORY"/>
    <property type="match status" value="1"/>
</dbReference>
<reference evidence="4 5" key="1">
    <citation type="journal article" date="2017" name="Int. J. Syst. Evol. Microbiol.">
        <title>Desulfovibrio senegalensis sp. nov., a mesophilic sulfate reducer isolated from marine sediment.</title>
        <authorList>
            <person name="Thioye A."/>
            <person name="Gam Z.B.A."/>
            <person name="Mbengue M."/>
            <person name="Cayol J.L."/>
            <person name="Joseph-Bartoli M."/>
            <person name="Toure-Kane C."/>
            <person name="Labat M."/>
        </authorList>
    </citation>
    <scope>NUCLEOTIDE SEQUENCE [LARGE SCALE GENOMIC DNA]</scope>
    <source>
        <strain evidence="4 5">DSM 101509</strain>
    </source>
</reference>
<dbReference type="SUPFAM" id="SSF52172">
    <property type="entry name" value="CheY-like"/>
    <property type="match status" value="1"/>
</dbReference>
<dbReference type="SUPFAM" id="SSF52091">
    <property type="entry name" value="SpoIIaa-like"/>
    <property type="match status" value="1"/>
</dbReference>
<dbReference type="RefSeq" id="WP_151151307.1">
    <property type="nucleotide sequence ID" value="NZ_WAIE01000004.1"/>
</dbReference>
<dbReference type="SMART" id="SM00448">
    <property type="entry name" value="REC"/>
    <property type="match status" value="1"/>
</dbReference>
<dbReference type="InterPro" id="IPR001789">
    <property type="entry name" value="Sig_transdc_resp-reg_receiver"/>
</dbReference>
<protein>
    <submittedName>
        <fullName evidence="4">Response regulator</fullName>
    </submittedName>
</protein>
<dbReference type="Proteomes" id="UP000438699">
    <property type="component" value="Unassembled WGS sequence"/>
</dbReference>
<name>A0A6N6N4E5_9BACT</name>